<feature type="transmembrane region" description="Helical" evidence="2">
    <location>
        <begin position="64"/>
        <end position="85"/>
    </location>
</feature>
<keyword evidence="4" id="KW-1185">Reference proteome</keyword>
<keyword evidence="2" id="KW-1133">Transmembrane helix</keyword>
<dbReference type="AlphaFoldDB" id="A0A1E3TGU6"/>
<dbReference type="Proteomes" id="UP000252015">
    <property type="component" value="Unassembled WGS sequence"/>
</dbReference>
<dbReference type="Pfam" id="PF10812">
    <property type="entry name" value="DUF2561"/>
    <property type="match status" value="1"/>
</dbReference>
<dbReference type="InterPro" id="IPR024381">
    <property type="entry name" value="DUF2561"/>
</dbReference>
<accession>A0A1E3TGU6</accession>
<organism evidence="3 4">
    <name type="scientific">Mycobacterium shimoidei</name>
    <dbReference type="NCBI Taxonomy" id="29313"/>
    <lineage>
        <taxon>Bacteria</taxon>
        <taxon>Bacillati</taxon>
        <taxon>Actinomycetota</taxon>
        <taxon>Actinomycetes</taxon>
        <taxon>Mycobacteriales</taxon>
        <taxon>Mycobacteriaceae</taxon>
        <taxon>Mycobacterium</taxon>
    </lineage>
</organism>
<dbReference type="EMBL" id="UEGW01000001">
    <property type="protein sequence ID" value="SRX94861.1"/>
    <property type="molecule type" value="Genomic_DNA"/>
</dbReference>
<feature type="transmembrane region" description="Helical" evidence="2">
    <location>
        <begin position="181"/>
        <end position="202"/>
    </location>
</feature>
<feature type="transmembrane region" description="Helical" evidence="2">
    <location>
        <begin position="23"/>
        <end position="44"/>
    </location>
</feature>
<protein>
    <submittedName>
        <fullName evidence="3">Uncharacterized protein</fullName>
    </submittedName>
</protein>
<evidence type="ECO:0000256" key="1">
    <source>
        <dbReference type="SAM" id="MobiDB-lite"/>
    </source>
</evidence>
<dbReference type="RefSeq" id="WP_069396289.1">
    <property type="nucleotide sequence ID" value="NZ_JACKUN010000042.1"/>
</dbReference>
<keyword evidence="2" id="KW-0472">Membrane</keyword>
<gene>
    <name evidence="3" type="ORF">MSP7336_03124</name>
</gene>
<dbReference type="STRING" id="29313.BHQ16_12140"/>
<evidence type="ECO:0000256" key="2">
    <source>
        <dbReference type="SAM" id="Phobius"/>
    </source>
</evidence>
<evidence type="ECO:0000313" key="4">
    <source>
        <dbReference type="Proteomes" id="UP000252015"/>
    </source>
</evidence>
<feature type="transmembrane region" description="Helical" evidence="2">
    <location>
        <begin position="154"/>
        <end position="175"/>
    </location>
</feature>
<dbReference type="OrthoDB" id="4640608at2"/>
<evidence type="ECO:0000313" key="3">
    <source>
        <dbReference type="EMBL" id="SRX94861.1"/>
    </source>
</evidence>
<sequence>MVNRYSVGRRGWATMRPTTADRILIGACAAVWLALIGMSVAALVALIDLGRGFHESKGDSRSSAVLYVVIVISALVILAAIPLLLRARRTTRTEPTGRSVIMPARDYRGQPIRPGYPPPRTIAGQQDPTERLTTLRRAGLSDAELERIWLRGSVGLLTTMGVALIGVAAATYLMAVGHQAGAWTMYVLAGIVTVTMPLIPWLHVRQLRRTLAEHQR</sequence>
<name>A0A1E3TGU6_MYCSH</name>
<keyword evidence="2" id="KW-0812">Transmembrane</keyword>
<proteinExistence type="predicted"/>
<feature type="region of interest" description="Disordered" evidence="1">
    <location>
        <begin position="107"/>
        <end position="127"/>
    </location>
</feature>
<reference evidence="3 4" key="1">
    <citation type="submission" date="2018-05" db="EMBL/GenBank/DDBJ databases">
        <authorList>
            <consortium name="IHU Genomes"/>
        </authorList>
    </citation>
    <scope>NUCLEOTIDE SEQUENCE [LARGE SCALE GENOMIC DNA]</scope>
    <source>
        <strain evidence="3 4">P7336</strain>
    </source>
</reference>